<keyword evidence="1" id="KW-1133">Transmembrane helix</keyword>
<evidence type="ECO:0000313" key="3">
    <source>
        <dbReference type="Proteomes" id="UP000827892"/>
    </source>
</evidence>
<dbReference type="AlphaFoldDB" id="A0AAE8ZSE4"/>
<dbReference type="GO" id="GO:0035869">
    <property type="term" value="C:ciliary transition zone"/>
    <property type="evidence" value="ECO:0007669"/>
    <property type="project" value="EnsemblMetazoa"/>
</dbReference>
<reference evidence="2 3" key="1">
    <citation type="submission" date="2022-05" db="EMBL/GenBank/DDBJ databases">
        <title>Chromosome-level reference genomes for two strains of Caenorhabditis briggsae: an improved platform for comparative genomics.</title>
        <authorList>
            <person name="Stevens L."/>
            <person name="Andersen E.C."/>
        </authorList>
    </citation>
    <scope>NUCLEOTIDE SEQUENCE [LARGE SCALE GENOMIC DNA]</scope>
    <source>
        <strain evidence="2">QX1410_ONT</strain>
        <tissue evidence="2">Whole-organism</tissue>
    </source>
</reference>
<feature type="transmembrane region" description="Helical" evidence="1">
    <location>
        <begin position="74"/>
        <end position="96"/>
    </location>
</feature>
<name>A0AAE8ZSE4_CAEBR</name>
<dbReference type="OMA" id="TSERHGH"/>
<gene>
    <name evidence="2" type="ORF">L3Y34_010723</name>
</gene>
<evidence type="ECO:0000313" key="2">
    <source>
        <dbReference type="EMBL" id="ULT80344.1"/>
    </source>
</evidence>
<keyword evidence="1" id="KW-0812">Transmembrane</keyword>
<feature type="transmembrane region" description="Helical" evidence="1">
    <location>
        <begin position="6"/>
        <end position="27"/>
    </location>
</feature>
<organism evidence="2 3">
    <name type="scientific">Caenorhabditis briggsae</name>
    <dbReference type="NCBI Taxonomy" id="6238"/>
    <lineage>
        <taxon>Eukaryota</taxon>
        <taxon>Metazoa</taxon>
        <taxon>Ecdysozoa</taxon>
        <taxon>Nematoda</taxon>
        <taxon>Chromadorea</taxon>
        <taxon>Rhabditida</taxon>
        <taxon>Rhabditina</taxon>
        <taxon>Rhabditomorpha</taxon>
        <taxon>Rhabditoidea</taxon>
        <taxon>Rhabditidae</taxon>
        <taxon>Peloderinae</taxon>
        <taxon>Caenorhabditis</taxon>
    </lineage>
</organism>
<sequence length="133" mass="15356">MAYLFGLGDGILIALGIILVAVSLCIVNRRSKELSSILNYVFIATLLLLLLYWWPVKKVNEPLIDEQIKTDIILIPRIVFFIFLPFFLIYLINLYVRHNLFNIVRAQSTASRHAKPWLIEAKIRSRRDGGKSK</sequence>
<proteinExistence type="predicted"/>
<accession>A0AAE8ZSE4</accession>
<keyword evidence="1" id="KW-0472">Membrane</keyword>
<feature type="transmembrane region" description="Helical" evidence="1">
    <location>
        <begin position="34"/>
        <end position="54"/>
    </location>
</feature>
<dbReference type="Proteomes" id="UP000827892">
    <property type="component" value="Chromosome X"/>
</dbReference>
<dbReference type="EMBL" id="CP090896">
    <property type="protein sequence ID" value="ULT80344.1"/>
    <property type="molecule type" value="Genomic_DNA"/>
</dbReference>
<dbReference type="KEGG" id="cbr:CBG_01884"/>
<evidence type="ECO:0000256" key="1">
    <source>
        <dbReference type="SAM" id="Phobius"/>
    </source>
</evidence>
<dbReference type="GO" id="GO:1905515">
    <property type="term" value="P:non-motile cilium assembly"/>
    <property type="evidence" value="ECO:0007669"/>
    <property type="project" value="EnsemblMetazoa"/>
</dbReference>
<protein>
    <submittedName>
        <fullName evidence="2">Uncharacterized protein</fullName>
    </submittedName>
</protein>